<reference evidence="1" key="1">
    <citation type="submission" date="2021-06" db="EMBL/GenBank/DDBJ databases">
        <authorList>
            <person name="Hodson N. C."/>
            <person name="Mongue J. A."/>
            <person name="Jaron S. K."/>
        </authorList>
    </citation>
    <scope>NUCLEOTIDE SEQUENCE</scope>
</reference>
<evidence type="ECO:0000313" key="1">
    <source>
        <dbReference type="EMBL" id="CAG7717440.1"/>
    </source>
</evidence>
<protein>
    <submittedName>
        <fullName evidence="1">Uncharacterized protein</fullName>
    </submittedName>
</protein>
<dbReference type="AlphaFoldDB" id="A0A8J2JI52"/>
<comment type="caution">
    <text evidence="1">The sequence shown here is derived from an EMBL/GenBank/DDBJ whole genome shotgun (WGS) entry which is preliminary data.</text>
</comment>
<organism evidence="1 2">
    <name type="scientific">Allacma fusca</name>
    <dbReference type="NCBI Taxonomy" id="39272"/>
    <lineage>
        <taxon>Eukaryota</taxon>
        <taxon>Metazoa</taxon>
        <taxon>Ecdysozoa</taxon>
        <taxon>Arthropoda</taxon>
        <taxon>Hexapoda</taxon>
        <taxon>Collembola</taxon>
        <taxon>Symphypleona</taxon>
        <taxon>Sminthuridae</taxon>
        <taxon>Allacma</taxon>
    </lineage>
</organism>
<gene>
    <name evidence="1" type="ORF">AFUS01_LOCUS6899</name>
</gene>
<accession>A0A8J2JI52</accession>
<dbReference type="Proteomes" id="UP000708208">
    <property type="component" value="Unassembled WGS sequence"/>
</dbReference>
<dbReference type="EMBL" id="CAJVCH010045878">
    <property type="protein sequence ID" value="CAG7717440.1"/>
    <property type="molecule type" value="Genomic_DNA"/>
</dbReference>
<name>A0A8J2JI52_9HEXA</name>
<evidence type="ECO:0000313" key="2">
    <source>
        <dbReference type="Proteomes" id="UP000708208"/>
    </source>
</evidence>
<proteinExistence type="predicted"/>
<keyword evidence="2" id="KW-1185">Reference proteome</keyword>
<sequence>MQIIPIRRTTRCFPEDLKNSSPLVKTAAVGSQGPTFQSPKDRLSCLLANGIRDEVLVATRQTTLLPFLMEYMLQVSAIPTVEISKYTTTVDLVPAGLILLVKYENKNWRQ</sequence>